<evidence type="ECO:0000313" key="1">
    <source>
        <dbReference type="EMBL" id="PEH39376.1"/>
    </source>
</evidence>
<protein>
    <submittedName>
        <fullName evidence="1">Uncharacterized protein</fullName>
    </submittedName>
</protein>
<evidence type="ECO:0000313" key="2">
    <source>
        <dbReference type="Proteomes" id="UP000220629"/>
    </source>
</evidence>
<reference evidence="2" key="1">
    <citation type="submission" date="2017-09" db="EMBL/GenBank/DDBJ databases">
        <title>FDA dAtabase for Regulatory Grade micrObial Sequences (FDA-ARGOS): Supporting development and validation of Infectious Disease Dx tests.</title>
        <authorList>
            <person name="Minogue T."/>
            <person name="Wolcott M."/>
            <person name="Wasieloski L."/>
            <person name="Aguilar W."/>
            <person name="Moore D."/>
            <person name="Tallon L."/>
            <person name="Sadzewicz L."/>
            <person name="Ott S."/>
            <person name="Zhao X."/>
            <person name="Nagaraj S."/>
            <person name="Vavikolanu K."/>
            <person name="Aluvathingal J."/>
            <person name="Nadendla S."/>
            <person name="Sichtig H."/>
        </authorList>
    </citation>
    <scope>NUCLEOTIDE SEQUENCE [LARGE SCALE GENOMIC DNA]</scope>
    <source>
        <strain evidence="2">FDAARGOS_390</strain>
    </source>
</reference>
<dbReference type="Proteomes" id="UP000220629">
    <property type="component" value="Unassembled WGS sequence"/>
</dbReference>
<dbReference type="EMBL" id="PDDY01000004">
    <property type="protein sequence ID" value="PEH39376.1"/>
    <property type="molecule type" value="Genomic_DNA"/>
</dbReference>
<comment type="caution">
    <text evidence="1">The sequence shown here is derived from an EMBL/GenBank/DDBJ whole genome shotgun (WGS) entry which is preliminary data.</text>
</comment>
<gene>
    <name evidence="1" type="ORF">CRM94_34420</name>
</gene>
<dbReference type="AlphaFoldDB" id="A0A2A7S736"/>
<name>A0A2A7S736_BURGA</name>
<sequence>MAIIRRPQNGGLYREVGGEGKGDQAGARAGSFAVREVLVAGGCGEGGMIEARDIIMEMS</sequence>
<organism evidence="1 2">
    <name type="scientific">Burkholderia gladioli</name>
    <name type="common">Pseudomonas marginata</name>
    <name type="synonym">Phytomonas marginata</name>
    <dbReference type="NCBI Taxonomy" id="28095"/>
    <lineage>
        <taxon>Bacteria</taxon>
        <taxon>Pseudomonadati</taxon>
        <taxon>Pseudomonadota</taxon>
        <taxon>Betaproteobacteria</taxon>
        <taxon>Burkholderiales</taxon>
        <taxon>Burkholderiaceae</taxon>
        <taxon>Burkholderia</taxon>
    </lineage>
</organism>
<proteinExistence type="predicted"/>
<accession>A0A2A7S736</accession>